<dbReference type="Proteomes" id="UP000615446">
    <property type="component" value="Unassembled WGS sequence"/>
</dbReference>
<sequence>MIRHSFKYCGISNATNGTKDNLIFDFDQLESRISRKDPGREVEGERNENDTEDSNESDSNYDESESEESNESEIDINESESEDSNESESENSNKSEFKENYYKENKEQTVF</sequence>
<feature type="compositionally biased region" description="Basic and acidic residues" evidence="1">
    <location>
        <begin position="91"/>
        <end position="111"/>
    </location>
</feature>
<dbReference type="Proteomes" id="UP000247702">
    <property type="component" value="Unassembled WGS sequence"/>
</dbReference>
<feature type="compositionally biased region" description="Basic and acidic residues" evidence="1">
    <location>
        <begin position="29"/>
        <end position="49"/>
    </location>
</feature>
<proteinExistence type="predicted"/>
<evidence type="ECO:0000313" key="2">
    <source>
        <dbReference type="EMBL" id="GBB85199.1"/>
    </source>
</evidence>
<dbReference type="EMBL" id="BEXD01000198">
    <property type="protein sequence ID" value="GBB85199.1"/>
    <property type="molecule type" value="Genomic_DNA"/>
</dbReference>
<keyword evidence="4" id="KW-1185">Reference proteome</keyword>
<evidence type="ECO:0000313" key="3">
    <source>
        <dbReference type="EMBL" id="GET04418.1"/>
    </source>
</evidence>
<feature type="compositionally biased region" description="Acidic residues" evidence="1">
    <location>
        <begin position="50"/>
        <end position="89"/>
    </location>
</feature>
<feature type="region of interest" description="Disordered" evidence="1">
    <location>
        <begin position="1"/>
        <end position="111"/>
    </location>
</feature>
<gene>
    <name evidence="3" type="ORF">RCL2_003072100</name>
    <name evidence="2" type="ORF">RclHR1_11760003</name>
</gene>
<comment type="caution">
    <text evidence="2">The sequence shown here is derived from an EMBL/GenBank/DDBJ whole genome shotgun (WGS) entry which is preliminary data.</text>
</comment>
<dbReference type="EMBL" id="BLAL01000356">
    <property type="protein sequence ID" value="GET04418.1"/>
    <property type="molecule type" value="Genomic_DNA"/>
</dbReference>
<accession>A0A2Z6QHG2</accession>
<dbReference type="AlphaFoldDB" id="A0A2Z6QHG2"/>
<evidence type="ECO:0000256" key="1">
    <source>
        <dbReference type="SAM" id="MobiDB-lite"/>
    </source>
</evidence>
<protein>
    <submittedName>
        <fullName evidence="2">Uncharacterized protein</fullName>
    </submittedName>
</protein>
<organism evidence="2 4">
    <name type="scientific">Rhizophagus clarus</name>
    <dbReference type="NCBI Taxonomy" id="94130"/>
    <lineage>
        <taxon>Eukaryota</taxon>
        <taxon>Fungi</taxon>
        <taxon>Fungi incertae sedis</taxon>
        <taxon>Mucoromycota</taxon>
        <taxon>Glomeromycotina</taxon>
        <taxon>Glomeromycetes</taxon>
        <taxon>Glomerales</taxon>
        <taxon>Glomeraceae</taxon>
        <taxon>Rhizophagus</taxon>
    </lineage>
</organism>
<reference evidence="2 4" key="1">
    <citation type="submission" date="2017-11" db="EMBL/GenBank/DDBJ databases">
        <title>The genome of Rhizophagus clarus HR1 reveals common genetic basis of auxotrophy among arbuscular mycorrhizal fungi.</title>
        <authorList>
            <person name="Kobayashi Y."/>
        </authorList>
    </citation>
    <scope>NUCLEOTIDE SEQUENCE [LARGE SCALE GENOMIC DNA]</scope>
    <source>
        <strain evidence="2 4">HR1</strain>
    </source>
</reference>
<evidence type="ECO:0000313" key="4">
    <source>
        <dbReference type="Proteomes" id="UP000247702"/>
    </source>
</evidence>
<dbReference type="OrthoDB" id="2440789at2759"/>
<name>A0A2Z6QHG2_9GLOM</name>
<reference evidence="3" key="2">
    <citation type="submission" date="2019-10" db="EMBL/GenBank/DDBJ databases">
        <title>Conservation and host-specific expression of non-tandemly repeated heterogenous ribosome RNA gene in arbuscular mycorrhizal fungi.</title>
        <authorList>
            <person name="Maeda T."/>
            <person name="Kobayashi Y."/>
            <person name="Nakagawa T."/>
            <person name="Ezawa T."/>
            <person name="Yamaguchi K."/>
            <person name="Bino T."/>
            <person name="Nishimoto Y."/>
            <person name="Shigenobu S."/>
            <person name="Kawaguchi M."/>
        </authorList>
    </citation>
    <scope>NUCLEOTIDE SEQUENCE</scope>
    <source>
        <strain evidence="3">HR1</strain>
    </source>
</reference>